<dbReference type="PANTHER" id="PTHR45823:SF1">
    <property type="entry name" value="T-SNARE COILED-COIL HOMOLOGY DOMAIN-CONTAINING PROTEIN"/>
    <property type="match status" value="1"/>
</dbReference>
<dbReference type="Proteomes" id="UP001168821">
    <property type="component" value="Unassembled WGS sequence"/>
</dbReference>
<gene>
    <name evidence="1" type="ORF">Zmor_026308</name>
</gene>
<dbReference type="EMBL" id="JALNTZ010000008">
    <property type="protein sequence ID" value="KAJ3643607.1"/>
    <property type="molecule type" value="Genomic_DNA"/>
</dbReference>
<keyword evidence="2" id="KW-1185">Reference proteome</keyword>
<proteinExistence type="predicted"/>
<evidence type="ECO:0000313" key="1">
    <source>
        <dbReference type="EMBL" id="KAJ3643607.1"/>
    </source>
</evidence>
<protein>
    <submittedName>
        <fullName evidence="1">Uncharacterized protein</fullName>
    </submittedName>
</protein>
<name>A0AA38HV74_9CUCU</name>
<accession>A0AA38HV74</accession>
<comment type="caution">
    <text evidence="1">The sequence shown here is derived from an EMBL/GenBank/DDBJ whole genome shotgun (WGS) entry which is preliminary data.</text>
</comment>
<reference evidence="1" key="1">
    <citation type="journal article" date="2023" name="G3 (Bethesda)">
        <title>Whole genome assemblies of Zophobas morio and Tenebrio molitor.</title>
        <authorList>
            <person name="Kaur S."/>
            <person name="Stinson S.A."/>
            <person name="diCenzo G.C."/>
        </authorList>
    </citation>
    <scope>NUCLEOTIDE SEQUENCE</scope>
    <source>
        <strain evidence="1">QUZm001</strain>
    </source>
</reference>
<sequence>MQQTSGSYNMVSTSKTIKPPTYDGQMPWSSYKKQFEAAAKANLWEGEQKATASVIAVRVAALEISTPTLSEEYRNKYGALTAALRTSIWR</sequence>
<dbReference type="PANTHER" id="PTHR45823">
    <property type="entry name" value="T-SNARE COILED-COIL HOMOLOGY DOMAIN-CONTAINING PROTEIN"/>
    <property type="match status" value="1"/>
</dbReference>
<dbReference type="AlphaFoldDB" id="A0AA38HV74"/>
<evidence type="ECO:0000313" key="2">
    <source>
        <dbReference type="Proteomes" id="UP001168821"/>
    </source>
</evidence>
<organism evidence="1 2">
    <name type="scientific">Zophobas morio</name>
    <dbReference type="NCBI Taxonomy" id="2755281"/>
    <lineage>
        <taxon>Eukaryota</taxon>
        <taxon>Metazoa</taxon>
        <taxon>Ecdysozoa</taxon>
        <taxon>Arthropoda</taxon>
        <taxon>Hexapoda</taxon>
        <taxon>Insecta</taxon>
        <taxon>Pterygota</taxon>
        <taxon>Neoptera</taxon>
        <taxon>Endopterygota</taxon>
        <taxon>Coleoptera</taxon>
        <taxon>Polyphaga</taxon>
        <taxon>Cucujiformia</taxon>
        <taxon>Tenebrionidae</taxon>
        <taxon>Zophobas</taxon>
    </lineage>
</organism>